<organism evidence="1 2">
    <name type="scientific">Trichothecium roseum</name>
    <dbReference type="NCBI Taxonomy" id="47278"/>
    <lineage>
        <taxon>Eukaryota</taxon>
        <taxon>Fungi</taxon>
        <taxon>Dikarya</taxon>
        <taxon>Ascomycota</taxon>
        <taxon>Pezizomycotina</taxon>
        <taxon>Sordariomycetes</taxon>
        <taxon>Hypocreomycetidae</taxon>
        <taxon>Hypocreales</taxon>
        <taxon>Hypocreales incertae sedis</taxon>
        <taxon>Trichothecium</taxon>
    </lineage>
</organism>
<gene>
    <name evidence="1" type="ORF">N3K66_007800</name>
</gene>
<dbReference type="EMBL" id="CM047947">
    <property type="protein sequence ID" value="KAI9896778.1"/>
    <property type="molecule type" value="Genomic_DNA"/>
</dbReference>
<protein>
    <submittedName>
        <fullName evidence="1">Uncharacterized protein</fullName>
    </submittedName>
</protein>
<evidence type="ECO:0000313" key="2">
    <source>
        <dbReference type="Proteomes" id="UP001163324"/>
    </source>
</evidence>
<comment type="caution">
    <text evidence="1">The sequence shown here is derived from an EMBL/GenBank/DDBJ whole genome shotgun (WGS) entry which is preliminary data.</text>
</comment>
<proteinExistence type="predicted"/>
<evidence type="ECO:0000313" key="1">
    <source>
        <dbReference type="EMBL" id="KAI9896778.1"/>
    </source>
</evidence>
<sequence length="1232" mass="135118">MPNFVGNPFSSRGDLVNAAAALVLPLEQYRSAAGARVKLRPATVAAFDDVAAQLEGFARPLLAIGAFLDESEGNDEMLRRLMMGLAAGVDPKNKEYWGGMGDYDQRMVETESICIALLSAPDRLLPFIDAVAKDNLALWLKQINHRDMPANNWRWFRVFVNLTLTQALGQGDEELNSVLASDFAVLDSFYVCDGWSSDGIWGEERRQADYYSGSFAMQFSALLYVRFASGDEERKNRYIQHAKQFGGQYWRYFDPQGEMDTPASPICAAIPFGRSQTYRFAFAAFWAASALAGVDLPPPVHDLGSVKGLLLRHLRWWSSKTDMFNADGTLNIGFAYPNMYLSEDYNSPQSVYWCLKVFVILLLPESHAFWRCEEQGHPMTVAGQQRPDIHGIFRAPRQLVVNAEEHHYLLSAGQMTTKPHKAREAKYCKFAYSSAFGFSVPAGSMLHQIAPDSTLCVSLDGGESWVSRNAPSEGVFGHATVNGTDQIPTLTSVWKPSRRLDLDIQTILVPLGSHLPGWHVRIHRLAWTTGSEAALFRDGNLVLVDGGFAVPAFTDAGLHVAEAMERDVGHGDCFSRGESHCLVRSSGGTGGVAVLEDNVSRRQQQGDTFHATHTAESMLLRADPNTNLISPRTFIPCVKYTLDAARLDCNGKREARFVTGVFAVDGSKKRHQDVAEEWENRPQVFFGKDDSEEIVFQNAKLRKNGGANCQHSSLYCDALPHPLNGGFKRPTAQKRLAAATRSGRVTAKVQTAVAQEAFNDDETFPGPLVLPDDALAIDPEDPPQSFKSWLMTVDGQGNRVSHRRKTLYVIPPPAVSDEVKELMKGWAVPKIPKGHRLPGIPQDISETEVTTLRDYLAAFYHLMPVKILDPGFTWVPWSTTTTTTTSSNKAPKTGIIQRIGLQTPYPNSEIVGVAHRPSPDGVARQQLNLNDIIDAMIPRVPPDAHAVVMLTREDLYEDEEDDFCCGRAYGGSRVAVVSSFRYRPALDGYAGVDVDHGWPASHCKAYVDELCSSSSALPPSKRRKGAAVDCSSNTPPTIHRDTSSSSRSSPPLTAAVEAALPLMTPHTPQDHAGLWMSRVARTVSHEVGHCMTLDHCVYFACAMQGTASVAEDNRQPPYLCPVCVEKLSRNLAPLLAKAGASDGRSVVDLQRTWVAGQHRAVLGFCDGRPRVALFAGLGAWLRMRLAVVAAGAGNETNTDGEETTAAAQSAEVRKKTAEASSAQFAAWLRDQD</sequence>
<dbReference type="Proteomes" id="UP001163324">
    <property type="component" value="Chromosome 8"/>
</dbReference>
<keyword evidence="2" id="KW-1185">Reference proteome</keyword>
<reference evidence="1" key="1">
    <citation type="submission" date="2022-10" db="EMBL/GenBank/DDBJ databases">
        <title>Complete Genome of Trichothecium roseum strain YXFP-22015, a Plant Pathogen Isolated from Citrus.</title>
        <authorList>
            <person name="Wang Y."/>
            <person name="Zhu L."/>
        </authorList>
    </citation>
    <scope>NUCLEOTIDE SEQUENCE</scope>
    <source>
        <strain evidence="1">YXFP-22015</strain>
    </source>
</reference>
<name>A0ACC0URN7_9HYPO</name>
<accession>A0ACC0URN7</accession>